<dbReference type="InterPro" id="IPR023696">
    <property type="entry name" value="Ureohydrolase_dom_sf"/>
</dbReference>
<organism evidence="2 3">
    <name type="scientific">Triparma laevis f. longispina</name>
    <dbReference type="NCBI Taxonomy" id="1714387"/>
    <lineage>
        <taxon>Eukaryota</taxon>
        <taxon>Sar</taxon>
        <taxon>Stramenopiles</taxon>
        <taxon>Ochrophyta</taxon>
        <taxon>Bolidophyceae</taxon>
        <taxon>Parmales</taxon>
        <taxon>Triparmaceae</taxon>
        <taxon>Triparma</taxon>
    </lineage>
</organism>
<proteinExistence type="predicted"/>
<reference evidence="3" key="1">
    <citation type="journal article" date="2023" name="Commun. Biol.">
        <title>Genome analysis of Parmales, the sister group of diatoms, reveals the evolutionary specialization of diatoms from phago-mixotrophs to photoautotrophs.</title>
        <authorList>
            <person name="Ban H."/>
            <person name="Sato S."/>
            <person name="Yoshikawa S."/>
            <person name="Yamada K."/>
            <person name="Nakamura Y."/>
            <person name="Ichinomiya M."/>
            <person name="Sato N."/>
            <person name="Blanc-Mathieu R."/>
            <person name="Endo H."/>
            <person name="Kuwata A."/>
            <person name="Ogata H."/>
        </authorList>
    </citation>
    <scope>NUCLEOTIDE SEQUENCE [LARGE SCALE GENOMIC DNA]</scope>
    <source>
        <strain evidence="3">NIES 3700</strain>
    </source>
</reference>
<dbReference type="OrthoDB" id="424012at2759"/>
<dbReference type="Pfam" id="PF00850">
    <property type="entry name" value="Hist_deacetyl"/>
    <property type="match status" value="1"/>
</dbReference>
<gene>
    <name evidence="2" type="ORF">TrLO_g3883</name>
</gene>
<dbReference type="InterPro" id="IPR037138">
    <property type="entry name" value="His_deacetylse_dom_sf"/>
</dbReference>
<accession>A0A9W7AP85</accession>
<evidence type="ECO:0000313" key="2">
    <source>
        <dbReference type="EMBL" id="GMH71410.1"/>
    </source>
</evidence>
<evidence type="ECO:0000313" key="3">
    <source>
        <dbReference type="Proteomes" id="UP001165122"/>
    </source>
</evidence>
<feature type="domain" description="Histone deacetylase" evidence="1">
    <location>
        <begin position="57"/>
        <end position="337"/>
    </location>
</feature>
<dbReference type="PRINTS" id="PR01270">
    <property type="entry name" value="HDASUPER"/>
</dbReference>
<dbReference type="GO" id="GO:0040029">
    <property type="term" value="P:epigenetic regulation of gene expression"/>
    <property type="evidence" value="ECO:0007669"/>
    <property type="project" value="TreeGrafter"/>
</dbReference>
<dbReference type="GO" id="GO:0000118">
    <property type="term" value="C:histone deacetylase complex"/>
    <property type="evidence" value="ECO:0007669"/>
    <property type="project" value="TreeGrafter"/>
</dbReference>
<dbReference type="GO" id="GO:0005737">
    <property type="term" value="C:cytoplasm"/>
    <property type="evidence" value="ECO:0007669"/>
    <property type="project" value="TreeGrafter"/>
</dbReference>
<dbReference type="InterPro" id="IPR023801">
    <property type="entry name" value="His_deacetylse_dom"/>
</dbReference>
<dbReference type="PANTHER" id="PTHR10625">
    <property type="entry name" value="HISTONE DEACETYLASE HDAC1-RELATED"/>
    <property type="match status" value="1"/>
</dbReference>
<keyword evidence="3" id="KW-1185">Reference proteome</keyword>
<dbReference type="EMBL" id="BRXW01000638">
    <property type="protein sequence ID" value="GMH71410.1"/>
    <property type="molecule type" value="Genomic_DNA"/>
</dbReference>
<dbReference type="SUPFAM" id="SSF52768">
    <property type="entry name" value="Arginase/deacetylase"/>
    <property type="match status" value="1"/>
</dbReference>
<dbReference type="Gene3D" id="3.40.800.20">
    <property type="entry name" value="Histone deacetylase domain"/>
    <property type="match status" value="1"/>
</dbReference>
<sequence>MIPNREDLKLKRRTAFVTDERFFWHHAGTPVCGCDPADLNPETGNYFQATKHFENAETKRRFRNLVDACGLLQYLDTTTVRRREASDEELTLFHTAAYVKLVESMTSGGDAGDFAQFGRGSFNIAKLAAGSGIEAVNALLAPSPQIDNAYVLCRPPGHHAERDRGMGFCVFNNVAIAAKHAQQKHNKRVAIVDFDVHHGNGTQQAFYDDDQVLFISIHEDSLYPQGSGCTDERGEGKGIHDTINIPLPAGSGVGAYKYSFETIISPALKAFDADLLLVSCGFDASFSDPLGHMMLTSECFGQMAMMLLDSVKVPSCFFHEGGYSEELVPFCGLRVTEALCGLEASRVVDPGDEEANGYGYQALQSWQKQIIDDIYTSSAKPCIDKHPPLNL</sequence>
<dbReference type="InterPro" id="IPR000286">
    <property type="entry name" value="HDACs"/>
</dbReference>
<dbReference type="PANTHER" id="PTHR10625:SF31">
    <property type="entry name" value="HISTONE DEACETYLASE DOMAIN-CONTAINING PROTEIN"/>
    <property type="match status" value="1"/>
</dbReference>
<evidence type="ECO:0000259" key="1">
    <source>
        <dbReference type="Pfam" id="PF00850"/>
    </source>
</evidence>
<dbReference type="CDD" id="cd09996">
    <property type="entry name" value="HDAC_classII_1"/>
    <property type="match status" value="1"/>
</dbReference>
<dbReference type="GO" id="GO:0004407">
    <property type="term" value="F:histone deacetylase activity"/>
    <property type="evidence" value="ECO:0007669"/>
    <property type="project" value="TreeGrafter"/>
</dbReference>
<dbReference type="Proteomes" id="UP001165122">
    <property type="component" value="Unassembled WGS sequence"/>
</dbReference>
<comment type="caution">
    <text evidence="2">The sequence shown here is derived from an EMBL/GenBank/DDBJ whole genome shotgun (WGS) entry which is preliminary data.</text>
</comment>
<name>A0A9W7AP85_9STRA</name>
<dbReference type="AlphaFoldDB" id="A0A9W7AP85"/>
<protein>
    <recommendedName>
        <fullName evidence="1">Histone deacetylase domain-containing protein</fullName>
    </recommendedName>
</protein>